<protein>
    <submittedName>
        <fullName evidence="1">Uncharacterized protein</fullName>
    </submittedName>
</protein>
<dbReference type="Proteomes" id="UP000030655">
    <property type="component" value="Unassembled WGS sequence"/>
</dbReference>
<organism evidence="1 2">
    <name type="scientific">Anncaliia algerae PRA339</name>
    <dbReference type="NCBI Taxonomy" id="1288291"/>
    <lineage>
        <taxon>Eukaryota</taxon>
        <taxon>Fungi</taxon>
        <taxon>Fungi incertae sedis</taxon>
        <taxon>Microsporidia</taxon>
        <taxon>Tubulinosematoidea</taxon>
        <taxon>Tubulinosematidae</taxon>
        <taxon>Anncaliia</taxon>
    </lineage>
</organism>
<reference evidence="1 2" key="2">
    <citation type="submission" date="2014-03" db="EMBL/GenBank/DDBJ databases">
        <title>The Genome Sequence of Anncaliia algerae insect isolate PRA339.</title>
        <authorList>
            <consortium name="The Broad Institute Genome Sequencing Platform"/>
            <consortium name="The Broad Institute Genome Sequencing Center for Infectious Disease"/>
            <person name="Cuomo C."/>
            <person name="Becnel J."/>
            <person name="Sanscrainte N."/>
            <person name="Walker B."/>
            <person name="Young S.K."/>
            <person name="Zeng Q."/>
            <person name="Gargeya S."/>
            <person name="Fitzgerald M."/>
            <person name="Haas B."/>
            <person name="Abouelleil A."/>
            <person name="Alvarado L."/>
            <person name="Arachchi H.M."/>
            <person name="Berlin A.M."/>
            <person name="Chapman S.B."/>
            <person name="Dewar J."/>
            <person name="Goldberg J."/>
            <person name="Griggs A."/>
            <person name="Gujja S."/>
            <person name="Hansen M."/>
            <person name="Howarth C."/>
            <person name="Imamovic A."/>
            <person name="Larimer J."/>
            <person name="McCowan C."/>
            <person name="Murphy C."/>
            <person name="Neiman D."/>
            <person name="Pearson M."/>
            <person name="Priest M."/>
            <person name="Roberts A."/>
            <person name="Saif S."/>
            <person name="Shea T."/>
            <person name="Sisk P."/>
            <person name="Sykes S."/>
            <person name="Wortman J."/>
            <person name="Nusbaum C."/>
            <person name="Birren B."/>
        </authorList>
    </citation>
    <scope>NUCLEOTIDE SEQUENCE [LARGE SCALE GENOMIC DNA]</scope>
    <source>
        <strain evidence="1 2">PRA339</strain>
    </source>
</reference>
<gene>
    <name evidence="1" type="ORF">H312_00917</name>
</gene>
<accession>A0A059F2X1</accession>
<proteinExistence type="predicted"/>
<name>A0A059F2X1_9MICR</name>
<dbReference type="OrthoDB" id="2189907at2759"/>
<dbReference type="AlphaFoldDB" id="A0A059F2X1"/>
<dbReference type="VEuPathDB" id="MicrosporidiaDB:H312_00917"/>
<keyword evidence="2" id="KW-1185">Reference proteome</keyword>
<reference evidence="2" key="1">
    <citation type="submission" date="2013-02" db="EMBL/GenBank/DDBJ databases">
        <authorList>
            <consortium name="The Broad Institute Genome Sequencing Platform"/>
            <person name="Cuomo C."/>
            <person name="Becnel J."/>
            <person name="Sanscrainte N."/>
            <person name="Walker B."/>
            <person name="Young S.K."/>
            <person name="Zeng Q."/>
            <person name="Gargeya S."/>
            <person name="Fitzgerald M."/>
            <person name="Haas B."/>
            <person name="Abouelleil A."/>
            <person name="Alvarado L."/>
            <person name="Arachchi H.M."/>
            <person name="Berlin A.M."/>
            <person name="Chapman S.B."/>
            <person name="Dewar J."/>
            <person name="Goldberg J."/>
            <person name="Griggs A."/>
            <person name="Gujja S."/>
            <person name="Hansen M."/>
            <person name="Howarth C."/>
            <person name="Imamovic A."/>
            <person name="Larimer J."/>
            <person name="McCowan C."/>
            <person name="Murphy C."/>
            <person name="Neiman D."/>
            <person name="Pearson M."/>
            <person name="Priest M."/>
            <person name="Roberts A."/>
            <person name="Saif S."/>
            <person name="Shea T."/>
            <person name="Sisk P."/>
            <person name="Sykes S."/>
            <person name="Wortman J."/>
            <person name="Nusbaum C."/>
            <person name="Birren B."/>
        </authorList>
    </citation>
    <scope>NUCLEOTIDE SEQUENCE [LARGE SCALE GENOMIC DNA]</scope>
    <source>
        <strain evidence="2">PRA339</strain>
    </source>
</reference>
<evidence type="ECO:0000313" key="1">
    <source>
        <dbReference type="EMBL" id="KCZ81593.1"/>
    </source>
</evidence>
<sequence>MEDSSTNEFDTFYFGTTVTDTIKAASLDSNSLVIDEQYGTTFTELRENKYIKNIKVYKDMNEKNIKFELSMGLIIKNDIFNIFNHKFIKFEPLRHFYYENSREEVPYNVNNLVKNKYMTQKDKRIFMRILEGKNNYEDLSDKFRSFLLNAFLVNERNAHFFTESPENLAQSFFTYYFSNFNDPYFYFPAFGMKDISEFLGRTNSFKGIGYLIDKNISISSSLSTEYGIIKCKNMILPEYKSNYHCRCIYSSLYIEDPYFMVTSKNLRILALNNKFFHCTEGMVFFIWNENEISNDILEILNLSESQVDLDISFISLVEDEFIYK</sequence>
<dbReference type="EMBL" id="KK365139">
    <property type="protein sequence ID" value="KCZ81593.1"/>
    <property type="molecule type" value="Genomic_DNA"/>
</dbReference>
<evidence type="ECO:0000313" key="2">
    <source>
        <dbReference type="Proteomes" id="UP000030655"/>
    </source>
</evidence>
<dbReference type="HOGENOM" id="CLU_1040328_0_0_1"/>